<accession>A0A3N0EKX9</accession>
<dbReference type="Pfam" id="PF12833">
    <property type="entry name" value="HTH_18"/>
    <property type="match status" value="1"/>
</dbReference>
<dbReference type="InterPro" id="IPR020449">
    <property type="entry name" value="Tscrpt_reg_AraC-type_HTH"/>
</dbReference>
<keyword evidence="4" id="KW-0472">Membrane</keyword>
<dbReference type="PANTHER" id="PTHR43280">
    <property type="entry name" value="ARAC-FAMILY TRANSCRIPTIONAL REGULATOR"/>
    <property type="match status" value="1"/>
</dbReference>
<dbReference type="SMART" id="SM00342">
    <property type="entry name" value="HTH_ARAC"/>
    <property type="match status" value="1"/>
</dbReference>
<comment type="caution">
    <text evidence="6">The sequence shown here is derived from an EMBL/GenBank/DDBJ whole genome shotgun (WGS) entry which is preliminary data.</text>
</comment>
<dbReference type="PANTHER" id="PTHR43280:SF29">
    <property type="entry name" value="ARAC-FAMILY TRANSCRIPTIONAL REGULATOR"/>
    <property type="match status" value="1"/>
</dbReference>
<dbReference type="GO" id="GO:0043565">
    <property type="term" value="F:sequence-specific DNA binding"/>
    <property type="evidence" value="ECO:0007669"/>
    <property type="project" value="InterPro"/>
</dbReference>
<protein>
    <submittedName>
        <fullName evidence="6">AraC family transcriptional regulator</fullName>
    </submittedName>
</protein>
<feature type="transmembrane region" description="Helical" evidence="4">
    <location>
        <begin position="98"/>
        <end position="117"/>
    </location>
</feature>
<organism evidence="6 7">
    <name type="scientific">Sinomicrobium pectinilyticum</name>
    <dbReference type="NCBI Taxonomy" id="1084421"/>
    <lineage>
        <taxon>Bacteria</taxon>
        <taxon>Pseudomonadati</taxon>
        <taxon>Bacteroidota</taxon>
        <taxon>Flavobacteriia</taxon>
        <taxon>Flavobacteriales</taxon>
        <taxon>Flavobacteriaceae</taxon>
        <taxon>Sinomicrobium</taxon>
    </lineage>
</organism>
<reference evidence="6 7" key="1">
    <citation type="submission" date="2018-10" db="EMBL/GenBank/DDBJ databases">
        <title>Sinomicrobium pectinilyticum sp. nov., a pectinase-producing bacterium isolated from alkaline and saline soil, and emended description of the genus Sinomicrobium.</title>
        <authorList>
            <person name="Cheng B."/>
            <person name="Li C."/>
            <person name="Lai Q."/>
            <person name="Du M."/>
            <person name="Shao Z."/>
            <person name="Xu P."/>
            <person name="Yang C."/>
        </authorList>
    </citation>
    <scope>NUCLEOTIDE SEQUENCE [LARGE SCALE GENOMIC DNA]</scope>
    <source>
        <strain evidence="6 7">5DNS001</strain>
    </source>
</reference>
<feature type="transmembrane region" description="Helical" evidence="4">
    <location>
        <begin position="57"/>
        <end position="77"/>
    </location>
</feature>
<keyword evidence="4" id="KW-1133">Transmembrane helix</keyword>
<dbReference type="OrthoDB" id="9779074at2"/>
<dbReference type="AlphaFoldDB" id="A0A3N0EKX9"/>
<dbReference type="GO" id="GO:0003700">
    <property type="term" value="F:DNA-binding transcription factor activity"/>
    <property type="evidence" value="ECO:0007669"/>
    <property type="project" value="InterPro"/>
</dbReference>
<feature type="transmembrane region" description="Helical" evidence="4">
    <location>
        <begin position="123"/>
        <end position="141"/>
    </location>
</feature>
<evidence type="ECO:0000313" key="7">
    <source>
        <dbReference type="Proteomes" id="UP000267469"/>
    </source>
</evidence>
<evidence type="ECO:0000256" key="1">
    <source>
        <dbReference type="ARBA" id="ARBA00023015"/>
    </source>
</evidence>
<keyword evidence="1" id="KW-0805">Transcription regulation</keyword>
<keyword evidence="3" id="KW-0804">Transcription</keyword>
<dbReference type="PROSITE" id="PS00041">
    <property type="entry name" value="HTH_ARAC_FAMILY_1"/>
    <property type="match status" value="1"/>
</dbReference>
<dbReference type="PROSITE" id="PS01124">
    <property type="entry name" value="HTH_ARAC_FAMILY_2"/>
    <property type="match status" value="1"/>
</dbReference>
<keyword evidence="7" id="KW-1185">Reference proteome</keyword>
<feature type="domain" description="HTH araC/xylS-type" evidence="5">
    <location>
        <begin position="185"/>
        <end position="289"/>
    </location>
</feature>
<keyword evidence="4" id="KW-0812">Transmembrane</keyword>
<evidence type="ECO:0000256" key="3">
    <source>
        <dbReference type="ARBA" id="ARBA00023163"/>
    </source>
</evidence>
<sequence>MAIISFIQPTKKFKPKDALFFLPFVIDLLTKLRFVLIHRSGDLTPEYLDEAYFSSGWYKTLFLVFSSCLLAASVFGLRRHQKRIKELSSNVQRIDLKWLYYLLSAMPLLMLTSYIFNFSNMDWLINLADLVQVGVLFYMGYHTILQKEIFPYTIAELNDIEKIIEIRNVPAHPQLTEAQVKETKEKILTFLQYHKPYLENDLTLPKLATRLGYKSHYLSYFLNNHLNKNFYSLINEFRVEESKNILRDTSKSHLNMLGVAFESGFNSKTAFNTTFRRITGVTPSEYRKNHMD</sequence>
<dbReference type="EMBL" id="RJTM01000059">
    <property type="protein sequence ID" value="RNL88454.1"/>
    <property type="molecule type" value="Genomic_DNA"/>
</dbReference>
<dbReference type="SUPFAM" id="SSF46689">
    <property type="entry name" value="Homeodomain-like"/>
    <property type="match status" value="1"/>
</dbReference>
<evidence type="ECO:0000256" key="4">
    <source>
        <dbReference type="SAM" id="Phobius"/>
    </source>
</evidence>
<dbReference type="InterPro" id="IPR018060">
    <property type="entry name" value="HTH_AraC"/>
</dbReference>
<gene>
    <name evidence="6" type="ORF">ED312_08345</name>
</gene>
<dbReference type="Proteomes" id="UP000267469">
    <property type="component" value="Unassembled WGS sequence"/>
</dbReference>
<feature type="transmembrane region" description="Helical" evidence="4">
    <location>
        <begin position="18"/>
        <end position="37"/>
    </location>
</feature>
<dbReference type="InterPro" id="IPR009057">
    <property type="entry name" value="Homeodomain-like_sf"/>
</dbReference>
<dbReference type="InterPro" id="IPR018062">
    <property type="entry name" value="HTH_AraC-typ_CS"/>
</dbReference>
<evidence type="ECO:0000259" key="5">
    <source>
        <dbReference type="PROSITE" id="PS01124"/>
    </source>
</evidence>
<evidence type="ECO:0000256" key="2">
    <source>
        <dbReference type="ARBA" id="ARBA00023125"/>
    </source>
</evidence>
<evidence type="ECO:0000313" key="6">
    <source>
        <dbReference type="EMBL" id="RNL88454.1"/>
    </source>
</evidence>
<name>A0A3N0EKX9_SINP1</name>
<proteinExistence type="predicted"/>
<dbReference type="PRINTS" id="PR00032">
    <property type="entry name" value="HTHARAC"/>
</dbReference>
<dbReference type="Gene3D" id="1.10.10.60">
    <property type="entry name" value="Homeodomain-like"/>
    <property type="match status" value="2"/>
</dbReference>
<keyword evidence="2" id="KW-0238">DNA-binding</keyword>